<dbReference type="AlphaFoldDB" id="A0AAU7DMS7"/>
<dbReference type="PANTHER" id="PTHR30572:SF4">
    <property type="entry name" value="ABC TRANSPORTER PERMEASE YTRF"/>
    <property type="match status" value="1"/>
</dbReference>
<dbReference type="Pfam" id="PF02687">
    <property type="entry name" value="FtsX"/>
    <property type="match status" value="2"/>
</dbReference>
<feature type="domain" description="MacB-like periplasmic core" evidence="9">
    <location>
        <begin position="23"/>
        <end position="240"/>
    </location>
</feature>
<evidence type="ECO:0000256" key="7">
    <source>
        <dbReference type="SAM" id="Phobius"/>
    </source>
</evidence>
<evidence type="ECO:0000256" key="6">
    <source>
        <dbReference type="ARBA" id="ARBA00038076"/>
    </source>
</evidence>
<organism evidence="10">
    <name type="scientific">Telmatobacter sp. DSM 110680</name>
    <dbReference type="NCBI Taxonomy" id="3036704"/>
    <lineage>
        <taxon>Bacteria</taxon>
        <taxon>Pseudomonadati</taxon>
        <taxon>Acidobacteriota</taxon>
        <taxon>Terriglobia</taxon>
        <taxon>Terriglobales</taxon>
        <taxon>Acidobacteriaceae</taxon>
        <taxon>Telmatobacter</taxon>
    </lineage>
</organism>
<accession>A0AAU7DMS7</accession>
<feature type="transmembrane region" description="Helical" evidence="7">
    <location>
        <begin position="272"/>
        <end position="296"/>
    </location>
</feature>
<comment type="subcellular location">
    <subcellularLocation>
        <location evidence="1">Cell membrane</location>
        <topology evidence="1">Multi-pass membrane protein</topology>
    </subcellularLocation>
</comment>
<evidence type="ECO:0000259" key="9">
    <source>
        <dbReference type="Pfam" id="PF12704"/>
    </source>
</evidence>
<protein>
    <submittedName>
        <fullName evidence="10">ABC transporter permease</fullName>
    </submittedName>
</protein>
<feature type="transmembrane region" description="Helical" evidence="7">
    <location>
        <begin position="791"/>
        <end position="813"/>
    </location>
</feature>
<sequence>MQNFLYDLRYAMRQLRNTPGMALLAILTLALGVGANTAIFTVIDSVLLRPLPYAHSDRLVFIGPGGDKPTFGSTSWLNYADIHAQSKLLEDSVGYAEDVSVLEAKDGSVSVVAPRVTSNLFTMLGQRPLLGRTFEDVEGKQGGPAVVLLSEGLWRQTFHADANIVGQVVKVGGKPATVVGVMPATFSFPESMGADLKKGIWLPVQPTQEMLTQRGYHFFNVAGIMRPGVTVSQMQQEASAIGARIPHEHNDTPVTFRVDRYQEVLTGPVKPVLYGLLTALGLVLLIACANVSNLLIARALGRRQEFAVRASLGAGRSRLMVQMLSEGLLLSLLGCGVGVALAELAMIGIRKLPDGTIPRSDTIAIHWTVLLVLAVIAALTTVLSSLLPALLVARANPQLALQAASRGLGSKSAGGKLSGWLVAGEVALSTLLLVGTGLLFRTLWNLEQSRLGFETAHITTFMAMPSDAAGFSGMAVSEDTGNAPSSVATITYEPVLERIRQVPGVESAAMATAPPLSDMDLHSSFEIVGEPLDRANRPQARMTAVSEDYARTLGTPIVRGRMIAESDALTTPFVVVVNEALAKKYFPGKDPLGKQINLGGKDTGMIKPFTIVGVLGDQVDSSVGGTVQPLIMLSQQQIPTTSLFYQALLKTVVSFVVKTRGEIPVMQEMRNVFHQQAPAFALDNFQTMQEAVDKNTFSQRLGLYLVGSFAGLAIAMVIAGLYGVLSQLVSYRRREIGVRMALGATRGSVAKLVLRQGSILIGAGLVAGLLLAFATGRLIKGFLYEVKPLDASTYVSVAAVLTAIGLVAAFIPAKRAASIQPMQALRDE</sequence>
<feature type="transmembrane region" description="Helical" evidence="7">
    <location>
        <begin position="369"/>
        <end position="396"/>
    </location>
</feature>
<evidence type="ECO:0000256" key="4">
    <source>
        <dbReference type="ARBA" id="ARBA00022989"/>
    </source>
</evidence>
<dbReference type="GO" id="GO:0005886">
    <property type="term" value="C:plasma membrane"/>
    <property type="evidence" value="ECO:0007669"/>
    <property type="project" value="UniProtKB-SubCell"/>
</dbReference>
<keyword evidence="5 7" id="KW-0472">Membrane</keyword>
<dbReference type="InterPro" id="IPR003838">
    <property type="entry name" value="ABC3_permease_C"/>
</dbReference>
<keyword evidence="2" id="KW-1003">Cell membrane</keyword>
<dbReference type="EMBL" id="CP121196">
    <property type="protein sequence ID" value="XBH18621.1"/>
    <property type="molecule type" value="Genomic_DNA"/>
</dbReference>
<comment type="similarity">
    <text evidence="6">Belongs to the ABC-4 integral membrane protein family.</text>
</comment>
<feature type="transmembrane region" description="Helical" evidence="7">
    <location>
        <begin position="417"/>
        <end position="440"/>
    </location>
</feature>
<dbReference type="RefSeq" id="WP_348263847.1">
    <property type="nucleotide sequence ID" value="NZ_CP121196.1"/>
</dbReference>
<reference evidence="10" key="1">
    <citation type="submission" date="2023-03" db="EMBL/GenBank/DDBJ databases">
        <title>Edaphobacter sp.</title>
        <authorList>
            <person name="Huber K.J."/>
            <person name="Papendorf J."/>
            <person name="Pilke C."/>
            <person name="Bunk B."/>
            <person name="Sproeer C."/>
            <person name="Pester M."/>
        </authorList>
    </citation>
    <scope>NUCLEOTIDE SEQUENCE</scope>
    <source>
        <strain evidence="10">DSM 110680</strain>
    </source>
</reference>
<proteinExistence type="inferred from homology"/>
<evidence type="ECO:0000256" key="3">
    <source>
        <dbReference type="ARBA" id="ARBA00022692"/>
    </source>
</evidence>
<dbReference type="InterPro" id="IPR017800">
    <property type="entry name" value="ADOP"/>
</dbReference>
<dbReference type="PANTHER" id="PTHR30572">
    <property type="entry name" value="MEMBRANE COMPONENT OF TRANSPORTER-RELATED"/>
    <property type="match status" value="1"/>
</dbReference>
<keyword evidence="4 7" id="KW-1133">Transmembrane helix</keyword>
<dbReference type="NCBIfam" id="TIGR03434">
    <property type="entry name" value="ADOP"/>
    <property type="match status" value="1"/>
</dbReference>
<evidence type="ECO:0000313" key="10">
    <source>
        <dbReference type="EMBL" id="XBH18621.1"/>
    </source>
</evidence>
<evidence type="ECO:0000256" key="5">
    <source>
        <dbReference type="ARBA" id="ARBA00023136"/>
    </source>
</evidence>
<feature type="domain" description="ABC3 transporter permease C-terminal" evidence="8">
    <location>
        <begin position="279"/>
        <end position="397"/>
    </location>
</feature>
<feature type="domain" description="MacB-like periplasmic core" evidence="9">
    <location>
        <begin position="473"/>
        <end position="638"/>
    </location>
</feature>
<keyword evidence="3 7" id="KW-0812">Transmembrane</keyword>
<dbReference type="InterPro" id="IPR025857">
    <property type="entry name" value="MacB_PCD"/>
</dbReference>
<evidence type="ECO:0000259" key="8">
    <source>
        <dbReference type="Pfam" id="PF02687"/>
    </source>
</evidence>
<feature type="domain" description="ABC3 transporter permease C-terminal" evidence="8">
    <location>
        <begin position="708"/>
        <end position="821"/>
    </location>
</feature>
<dbReference type="InterPro" id="IPR050250">
    <property type="entry name" value="Macrolide_Exporter_MacB"/>
</dbReference>
<name>A0AAU7DMS7_9BACT</name>
<dbReference type="Pfam" id="PF12704">
    <property type="entry name" value="MacB_PCD"/>
    <property type="match status" value="2"/>
</dbReference>
<feature type="transmembrane region" description="Helical" evidence="7">
    <location>
        <begin position="328"/>
        <end position="349"/>
    </location>
</feature>
<feature type="transmembrane region" description="Helical" evidence="7">
    <location>
        <begin position="701"/>
        <end position="725"/>
    </location>
</feature>
<evidence type="ECO:0000256" key="2">
    <source>
        <dbReference type="ARBA" id="ARBA00022475"/>
    </source>
</evidence>
<dbReference type="GO" id="GO:0022857">
    <property type="term" value="F:transmembrane transporter activity"/>
    <property type="evidence" value="ECO:0007669"/>
    <property type="project" value="TreeGrafter"/>
</dbReference>
<evidence type="ECO:0000256" key="1">
    <source>
        <dbReference type="ARBA" id="ARBA00004651"/>
    </source>
</evidence>
<feature type="transmembrane region" description="Helical" evidence="7">
    <location>
        <begin position="759"/>
        <end position="779"/>
    </location>
</feature>
<gene>
    <name evidence="10" type="ORF">P8935_04620</name>
</gene>